<dbReference type="PATRIC" id="fig|1423806.3.peg.832"/>
<evidence type="ECO:0000313" key="1">
    <source>
        <dbReference type="EMBL" id="KRN07536.1"/>
    </source>
</evidence>
<dbReference type="Proteomes" id="UP000050961">
    <property type="component" value="Unassembled WGS sequence"/>
</dbReference>
<evidence type="ECO:0000313" key="2">
    <source>
        <dbReference type="Proteomes" id="UP000050961"/>
    </source>
</evidence>
<comment type="caution">
    <text evidence="1">The sequence shown here is derived from an EMBL/GenBank/DDBJ whole genome shotgun (WGS) entry which is preliminary data.</text>
</comment>
<sequence>MALKNMFKDIDAFEFKRTDYNSTTASYSFYIKMTLSNGKHIEFNSAYSKSNNKISDYLIVDESIQKKRVLVIVSGCYILMEPRT</sequence>
<keyword evidence="2" id="KW-1185">Reference proteome</keyword>
<dbReference type="EMBL" id="AYZF01000002">
    <property type="protein sequence ID" value="KRN07536.1"/>
    <property type="molecule type" value="Genomic_DNA"/>
</dbReference>
<name>A0A023CZA1_9LACO</name>
<accession>A0A023CZA1</accession>
<organism evidence="1 2">
    <name type="scientific">Liquorilactobacillus sucicola DSM 21376 = JCM 15457</name>
    <dbReference type="NCBI Taxonomy" id="1423806"/>
    <lineage>
        <taxon>Bacteria</taxon>
        <taxon>Bacillati</taxon>
        <taxon>Bacillota</taxon>
        <taxon>Bacilli</taxon>
        <taxon>Lactobacillales</taxon>
        <taxon>Lactobacillaceae</taxon>
        <taxon>Liquorilactobacillus</taxon>
    </lineage>
</organism>
<protein>
    <submittedName>
        <fullName evidence="1">Uncharacterized protein</fullName>
    </submittedName>
</protein>
<gene>
    <name evidence="1" type="ORF">FD15_GL000820</name>
</gene>
<reference evidence="1 2" key="1">
    <citation type="journal article" date="2015" name="Genome Announc.">
        <title>Expanding the biotechnology potential of lactobacilli through comparative genomics of 213 strains and associated genera.</title>
        <authorList>
            <person name="Sun Z."/>
            <person name="Harris H.M."/>
            <person name="McCann A."/>
            <person name="Guo C."/>
            <person name="Argimon S."/>
            <person name="Zhang W."/>
            <person name="Yang X."/>
            <person name="Jeffery I.B."/>
            <person name="Cooney J.C."/>
            <person name="Kagawa T.F."/>
            <person name="Liu W."/>
            <person name="Song Y."/>
            <person name="Salvetti E."/>
            <person name="Wrobel A."/>
            <person name="Rasinkangas P."/>
            <person name="Parkhill J."/>
            <person name="Rea M.C."/>
            <person name="O'Sullivan O."/>
            <person name="Ritari J."/>
            <person name="Douillard F.P."/>
            <person name="Paul Ross R."/>
            <person name="Yang R."/>
            <person name="Briner A.E."/>
            <person name="Felis G.E."/>
            <person name="de Vos W.M."/>
            <person name="Barrangou R."/>
            <person name="Klaenhammer T.R."/>
            <person name="Caufield P.W."/>
            <person name="Cui Y."/>
            <person name="Zhang H."/>
            <person name="O'Toole P.W."/>
        </authorList>
    </citation>
    <scope>NUCLEOTIDE SEQUENCE [LARGE SCALE GENOMIC DNA]</scope>
    <source>
        <strain evidence="1 2">DSM 21376</strain>
    </source>
</reference>
<proteinExistence type="predicted"/>
<dbReference type="AlphaFoldDB" id="A0A023CZA1"/>